<evidence type="ECO:0000313" key="9">
    <source>
        <dbReference type="Proteomes" id="UP001185012"/>
    </source>
</evidence>
<dbReference type="PANTHER" id="PTHR23513">
    <property type="entry name" value="INTEGRAL MEMBRANE EFFLUX PROTEIN-RELATED"/>
    <property type="match status" value="1"/>
</dbReference>
<comment type="subcellular location">
    <subcellularLocation>
        <location evidence="1">Cell membrane</location>
        <topology evidence="1">Multi-pass membrane protein</topology>
    </subcellularLocation>
</comment>
<evidence type="ECO:0000256" key="3">
    <source>
        <dbReference type="ARBA" id="ARBA00022475"/>
    </source>
</evidence>
<feature type="transmembrane region" description="Helical" evidence="7">
    <location>
        <begin position="220"/>
        <end position="239"/>
    </location>
</feature>
<reference evidence="8 9" key="1">
    <citation type="submission" date="2023-07" db="EMBL/GenBank/DDBJ databases">
        <title>Genomic Encyclopedia of Type Strains, Phase IV (KMG-IV): sequencing the most valuable type-strain genomes for metagenomic binning, comparative biology and taxonomic classification.</title>
        <authorList>
            <person name="Goeker M."/>
        </authorList>
    </citation>
    <scope>NUCLEOTIDE SEQUENCE [LARGE SCALE GENOMIC DNA]</scope>
    <source>
        <strain evidence="8 9">DSM 45903</strain>
    </source>
</reference>
<keyword evidence="9" id="KW-1185">Reference proteome</keyword>
<accession>A0ABU1INV6</accession>
<keyword evidence="4 7" id="KW-0812">Transmembrane</keyword>
<dbReference type="Gene3D" id="1.20.1250.20">
    <property type="entry name" value="MFS general substrate transporter like domains"/>
    <property type="match status" value="1"/>
</dbReference>
<keyword evidence="2" id="KW-0813">Transport</keyword>
<feature type="transmembrane region" description="Helical" evidence="7">
    <location>
        <begin position="127"/>
        <end position="152"/>
    </location>
</feature>
<feature type="transmembrane region" description="Helical" evidence="7">
    <location>
        <begin position="260"/>
        <end position="280"/>
    </location>
</feature>
<proteinExistence type="predicted"/>
<feature type="transmembrane region" description="Helical" evidence="7">
    <location>
        <begin position="195"/>
        <end position="214"/>
    </location>
</feature>
<feature type="transmembrane region" description="Helical" evidence="7">
    <location>
        <begin position="286"/>
        <end position="304"/>
    </location>
</feature>
<sequence length="324" mass="34904">MILIVALIFIGLESSFSLYSATLETTIADLAPKKWPSNRTALMIQLQPQVGRSVAPFIGGGLLAMGLISLTPIAAGIAILLTTGLLLLWSEIVTSGQSATENTKTFTFRTIWADTRMAARYIATQPVLVFMLVIGFVTNLVVFPFYSLLPAFLVEMSPDNKAAFYGRFSGAYGAGMLITSMIFMSLNKNTNRPGIVAAGLVLMISIVLGLVTIISSEAFLIVSSAVLGVLFMMLVMFAGGAWLDLTPSKIRVRVFSLKRLIAFVSIPLGSVLMGFGGAAIGYMTFLRILLGVVVVGLGVTVLLCKGWNQKVRREDENLKDNIVF</sequence>
<protein>
    <submittedName>
        <fullName evidence="8">MFS family arabinose efflux permease</fullName>
    </submittedName>
</protein>
<gene>
    <name evidence="8" type="ORF">JOE21_002481</name>
</gene>
<dbReference type="PANTHER" id="PTHR23513:SF6">
    <property type="entry name" value="MAJOR FACILITATOR SUPERFAMILY ASSOCIATED DOMAIN-CONTAINING PROTEIN"/>
    <property type="match status" value="1"/>
</dbReference>
<evidence type="ECO:0000313" key="8">
    <source>
        <dbReference type="EMBL" id="MDR6226474.1"/>
    </source>
</evidence>
<keyword evidence="3" id="KW-1003">Cell membrane</keyword>
<comment type="caution">
    <text evidence="8">The sequence shown here is derived from an EMBL/GenBank/DDBJ whole genome shotgun (WGS) entry which is preliminary data.</text>
</comment>
<evidence type="ECO:0000256" key="1">
    <source>
        <dbReference type="ARBA" id="ARBA00004651"/>
    </source>
</evidence>
<dbReference type="EMBL" id="JAVDQG010000005">
    <property type="protein sequence ID" value="MDR6226474.1"/>
    <property type="molecule type" value="Genomic_DNA"/>
</dbReference>
<dbReference type="Proteomes" id="UP001185012">
    <property type="component" value="Unassembled WGS sequence"/>
</dbReference>
<evidence type="ECO:0000256" key="7">
    <source>
        <dbReference type="SAM" id="Phobius"/>
    </source>
</evidence>
<dbReference type="SUPFAM" id="SSF103473">
    <property type="entry name" value="MFS general substrate transporter"/>
    <property type="match status" value="1"/>
</dbReference>
<feature type="transmembrane region" description="Helical" evidence="7">
    <location>
        <begin position="164"/>
        <end position="183"/>
    </location>
</feature>
<evidence type="ECO:0000256" key="5">
    <source>
        <dbReference type="ARBA" id="ARBA00022989"/>
    </source>
</evidence>
<dbReference type="InterPro" id="IPR036259">
    <property type="entry name" value="MFS_trans_sf"/>
</dbReference>
<evidence type="ECO:0000256" key="2">
    <source>
        <dbReference type="ARBA" id="ARBA00022448"/>
    </source>
</evidence>
<name>A0ABU1INV6_9BACL</name>
<evidence type="ECO:0000256" key="6">
    <source>
        <dbReference type="ARBA" id="ARBA00023136"/>
    </source>
</evidence>
<keyword evidence="6 7" id="KW-0472">Membrane</keyword>
<evidence type="ECO:0000256" key="4">
    <source>
        <dbReference type="ARBA" id="ARBA00022692"/>
    </source>
</evidence>
<dbReference type="InterPro" id="IPR010290">
    <property type="entry name" value="TM_effector"/>
</dbReference>
<feature type="transmembrane region" description="Helical" evidence="7">
    <location>
        <begin position="62"/>
        <end position="89"/>
    </location>
</feature>
<organism evidence="8 9">
    <name type="scientific">Desmospora profundinema</name>
    <dbReference type="NCBI Taxonomy" id="1571184"/>
    <lineage>
        <taxon>Bacteria</taxon>
        <taxon>Bacillati</taxon>
        <taxon>Bacillota</taxon>
        <taxon>Bacilli</taxon>
        <taxon>Bacillales</taxon>
        <taxon>Thermoactinomycetaceae</taxon>
        <taxon>Desmospora</taxon>
    </lineage>
</organism>
<keyword evidence="5 7" id="KW-1133">Transmembrane helix</keyword>
<dbReference type="Pfam" id="PF05977">
    <property type="entry name" value="MFS_3"/>
    <property type="match status" value="1"/>
</dbReference>